<dbReference type="EMBL" id="CP003003">
    <property type="protein sequence ID" value="AEO56503.1"/>
    <property type="molecule type" value="Genomic_DNA"/>
</dbReference>
<dbReference type="KEGG" id="mtm:MYCTH_2301536"/>
<dbReference type="HOGENOM" id="CLU_909681_0_0_1"/>
<protein>
    <submittedName>
        <fullName evidence="2">Uncharacterized protein</fullName>
    </submittedName>
</protein>
<feature type="compositionally biased region" description="Basic and acidic residues" evidence="1">
    <location>
        <begin position="1"/>
        <end position="10"/>
    </location>
</feature>
<evidence type="ECO:0000313" key="2">
    <source>
        <dbReference type="EMBL" id="AEO56503.1"/>
    </source>
</evidence>
<sequence>MAQRLRDFKKASVSSAVHPFEMDKQPSFSDSALFSGCAFGDANRPTPPSLADSSHRATPSSCSTDQSSPSQSSSNSPPLLGHDTYLYGRPIAPTSNAVLELQDLGHAQSLASVGNNVNFNSLRPGLDVDRNTRAACHSVSSGPATTDAHSEFGATVLEGYPASLPIPVHNSSSGTHSCVAVRGSIRGYDWSEESEDGSSGYGRENDDDRAGQSGSGGGDGGDGDSGDNDGEEQNDRIARKTSHRNSRSVSLGPLNCPYHKRNKVRFNVREHWKCTKPFANLSNVKSVSADSAQPWPLFVCADYLFP</sequence>
<dbReference type="RefSeq" id="XP_003661748.1">
    <property type="nucleotide sequence ID" value="XM_003661700.1"/>
</dbReference>
<gene>
    <name evidence="2" type="ORF">MYCTH_2301536</name>
</gene>
<organism evidence="2 3">
    <name type="scientific">Thermothelomyces thermophilus (strain ATCC 42464 / BCRC 31852 / DSM 1799)</name>
    <name type="common">Sporotrichum thermophile</name>
    <dbReference type="NCBI Taxonomy" id="573729"/>
    <lineage>
        <taxon>Eukaryota</taxon>
        <taxon>Fungi</taxon>
        <taxon>Dikarya</taxon>
        <taxon>Ascomycota</taxon>
        <taxon>Pezizomycotina</taxon>
        <taxon>Sordariomycetes</taxon>
        <taxon>Sordariomycetidae</taxon>
        <taxon>Sordariales</taxon>
        <taxon>Chaetomiaceae</taxon>
        <taxon>Thermothelomyces</taxon>
    </lineage>
</organism>
<dbReference type="InParanoid" id="G2Q9P4"/>
<accession>G2Q9P4</accession>
<dbReference type="AlphaFoldDB" id="G2Q9P4"/>
<keyword evidence="3" id="KW-1185">Reference proteome</keyword>
<feature type="region of interest" description="Disordered" evidence="1">
    <location>
        <begin position="1"/>
        <end position="25"/>
    </location>
</feature>
<evidence type="ECO:0000256" key="1">
    <source>
        <dbReference type="SAM" id="MobiDB-lite"/>
    </source>
</evidence>
<feature type="region of interest" description="Disordered" evidence="1">
    <location>
        <begin position="190"/>
        <end position="253"/>
    </location>
</feature>
<reference evidence="2 3" key="1">
    <citation type="journal article" date="2011" name="Nat. Biotechnol.">
        <title>Comparative genomic analysis of the thermophilic biomass-degrading fungi Myceliophthora thermophila and Thielavia terrestris.</title>
        <authorList>
            <person name="Berka R.M."/>
            <person name="Grigoriev I.V."/>
            <person name="Otillar R."/>
            <person name="Salamov A."/>
            <person name="Grimwood J."/>
            <person name="Reid I."/>
            <person name="Ishmael N."/>
            <person name="John T."/>
            <person name="Darmond C."/>
            <person name="Moisan M.-C."/>
            <person name="Henrissat B."/>
            <person name="Coutinho P.M."/>
            <person name="Lombard V."/>
            <person name="Natvig D.O."/>
            <person name="Lindquist E."/>
            <person name="Schmutz J."/>
            <person name="Lucas S."/>
            <person name="Harris P."/>
            <person name="Powlowski J."/>
            <person name="Bellemare A."/>
            <person name="Taylor D."/>
            <person name="Butler G."/>
            <person name="de Vries R.P."/>
            <person name="Allijn I.E."/>
            <person name="van den Brink J."/>
            <person name="Ushinsky S."/>
            <person name="Storms R."/>
            <person name="Powell A.J."/>
            <person name="Paulsen I.T."/>
            <person name="Elbourne L.D.H."/>
            <person name="Baker S.E."/>
            <person name="Magnuson J."/>
            <person name="LaBoissiere S."/>
            <person name="Clutterbuck A.J."/>
            <person name="Martinez D."/>
            <person name="Wogulis M."/>
            <person name="de Leon A.L."/>
            <person name="Rey M.W."/>
            <person name="Tsang A."/>
        </authorList>
    </citation>
    <scope>NUCLEOTIDE SEQUENCE [LARGE SCALE GENOMIC DNA]</scope>
    <source>
        <strain evidence="3">ATCC 42464 / BCRC 31852 / DSM 1799</strain>
    </source>
</reference>
<dbReference type="OrthoDB" id="610608at2759"/>
<name>G2Q9P4_THET4</name>
<dbReference type="Proteomes" id="UP000007322">
    <property type="component" value="Chromosome 2"/>
</dbReference>
<dbReference type="eggNOG" id="ENOG502RNSG">
    <property type="taxonomic scope" value="Eukaryota"/>
</dbReference>
<dbReference type="VEuPathDB" id="FungiDB:MYCTH_2301536"/>
<feature type="region of interest" description="Disordered" evidence="1">
    <location>
        <begin position="44"/>
        <end position="86"/>
    </location>
</feature>
<proteinExistence type="predicted"/>
<evidence type="ECO:0000313" key="3">
    <source>
        <dbReference type="Proteomes" id="UP000007322"/>
    </source>
</evidence>
<feature type="compositionally biased region" description="Low complexity" evidence="1">
    <location>
        <begin position="59"/>
        <end position="78"/>
    </location>
</feature>
<feature type="compositionally biased region" description="Acidic residues" evidence="1">
    <location>
        <begin position="221"/>
        <end position="232"/>
    </location>
</feature>
<dbReference type="GeneID" id="11510553"/>